<evidence type="ECO:0000256" key="2">
    <source>
        <dbReference type="ARBA" id="ARBA00008061"/>
    </source>
</evidence>
<dbReference type="InterPro" id="IPR006047">
    <property type="entry name" value="GH13_cat_dom"/>
</dbReference>
<dbReference type="GO" id="GO:0004553">
    <property type="term" value="F:hydrolase activity, hydrolyzing O-glycosyl compounds"/>
    <property type="evidence" value="ECO:0007669"/>
    <property type="project" value="InterPro"/>
</dbReference>
<reference evidence="10 11" key="1">
    <citation type="submission" date="2017-08" db="EMBL/GenBank/DDBJ databases">
        <title>Draft Genome Sequence of Hafnia alvei CITHA-6 Isolated from Raw Bovine Milk.</title>
        <authorList>
            <person name="Culligan E.P."/>
            <person name="Mcsweeney A."/>
            <person name="O'Doherty C."/>
            <person name="Gleeson E."/>
            <person name="O'Riordan D."/>
            <person name="Sleator R.D."/>
        </authorList>
    </citation>
    <scope>NUCLEOTIDE SEQUENCE [LARGE SCALE GENOMIC DNA]</scope>
    <source>
        <strain evidence="10 11">CITHA-6</strain>
    </source>
</reference>
<protein>
    <submittedName>
        <fullName evidence="10">Alpha-amylase</fullName>
    </submittedName>
</protein>
<evidence type="ECO:0000313" key="10">
    <source>
        <dbReference type="EMBL" id="PAV98538.1"/>
    </source>
</evidence>
<keyword evidence="4" id="KW-0378">Hydrolase</keyword>
<dbReference type="CDD" id="cd11318">
    <property type="entry name" value="AmyAc_bac_fung_AmyA"/>
    <property type="match status" value="1"/>
</dbReference>
<organism evidence="10 11">
    <name type="scientific">Hafnia paralvei</name>
    <dbReference type="NCBI Taxonomy" id="546367"/>
    <lineage>
        <taxon>Bacteria</taxon>
        <taxon>Pseudomonadati</taxon>
        <taxon>Pseudomonadota</taxon>
        <taxon>Gammaproteobacteria</taxon>
        <taxon>Enterobacterales</taxon>
        <taxon>Hafniaceae</taxon>
        <taxon>Hafnia</taxon>
    </lineage>
</organism>
<dbReference type="GO" id="GO:0005975">
    <property type="term" value="P:carbohydrate metabolic process"/>
    <property type="evidence" value="ECO:0007669"/>
    <property type="project" value="InterPro"/>
</dbReference>
<keyword evidence="3 8" id="KW-0479">Metal-binding</keyword>
<feature type="binding site" evidence="8">
    <location>
        <position position="105"/>
    </location>
    <ligand>
        <name>Ca(2+)</name>
        <dbReference type="ChEBI" id="CHEBI:29108"/>
        <label>1</label>
    </ligand>
</feature>
<dbReference type="RefSeq" id="WP_039188723.1">
    <property type="nucleotide sequence ID" value="NZ_CAUFSP010000003.1"/>
</dbReference>
<feature type="binding site" evidence="8">
    <location>
        <position position="205"/>
    </location>
    <ligand>
        <name>Ca(2+)</name>
        <dbReference type="ChEBI" id="CHEBI:29108"/>
        <label>1</label>
    </ligand>
</feature>
<keyword evidence="5" id="KW-0119">Carbohydrate metabolism</keyword>
<comment type="similarity">
    <text evidence="2">Belongs to the glycosyl hydrolase 13 family.</text>
</comment>
<feature type="binding site" evidence="8">
    <location>
        <position position="199"/>
    </location>
    <ligand>
        <name>Ca(2+)</name>
        <dbReference type="ChEBI" id="CHEBI:29108"/>
        <label>1</label>
    </ligand>
</feature>
<comment type="cofactor">
    <cofactor evidence="1">
        <name>Ca(2+)</name>
        <dbReference type="ChEBI" id="CHEBI:29108"/>
    </cofactor>
</comment>
<evidence type="ECO:0000256" key="1">
    <source>
        <dbReference type="ARBA" id="ARBA00001913"/>
    </source>
</evidence>
<feature type="active site" description="Nucleophile" evidence="7">
    <location>
        <position position="236"/>
    </location>
</feature>
<dbReference type="Proteomes" id="UP000218796">
    <property type="component" value="Unassembled WGS sequence"/>
</dbReference>
<dbReference type="InterPro" id="IPR013776">
    <property type="entry name" value="A-amylase_thermo"/>
</dbReference>
<evidence type="ECO:0000313" key="11">
    <source>
        <dbReference type="Proteomes" id="UP000218796"/>
    </source>
</evidence>
<evidence type="ECO:0000256" key="4">
    <source>
        <dbReference type="ARBA" id="ARBA00022801"/>
    </source>
</evidence>
<dbReference type="SMART" id="SM00642">
    <property type="entry name" value="Aamy"/>
    <property type="match status" value="1"/>
</dbReference>
<dbReference type="Pfam" id="PF00128">
    <property type="entry name" value="Alpha-amylase"/>
    <property type="match status" value="1"/>
</dbReference>
<feature type="domain" description="Glycosyl hydrolase family 13 catalytic" evidence="9">
    <location>
        <begin position="5"/>
        <end position="403"/>
    </location>
</feature>
<proteinExistence type="inferred from homology"/>
<feature type="binding site" evidence="8">
    <location>
        <position position="240"/>
    </location>
    <ligand>
        <name>Ca(2+)</name>
        <dbReference type="ChEBI" id="CHEBI:29108"/>
        <label>1</label>
    </ligand>
</feature>
<evidence type="ECO:0000256" key="8">
    <source>
        <dbReference type="PIRSR" id="PIRSR001021-2"/>
    </source>
</evidence>
<evidence type="ECO:0000256" key="6">
    <source>
        <dbReference type="ARBA" id="ARBA00023295"/>
    </source>
</evidence>
<gene>
    <name evidence="10" type="ORF">CJD50_03450</name>
</gene>
<keyword evidence="6" id="KW-0326">Glycosidase</keyword>
<dbReference type="InterPro" id="IPR013780">
    <property type="entry name" value="Glyco_hydro_b"/>
</dbReference>
<dbReference type="Gene3D" id="2.60.40.1180">
    <property type="entry name" value="Golgi alpha-mannosidase II"/>
    <property type="match status" value="1"/>
</dbReference>
<evidence type="ECO:0000256" key="7">
    <source>
        <dbReference type="PIRSR" id="PIRSR001021-1"/>
    </source>
</evidence>
<evidence type="ECO:0000259" key="9">
    <source>
        <dbReference type="SMART" id="SM00642"/>
    </source>
</evidence>
<dbReference type="GO" id="GO:0005509">
    <property type="term" value="F:calcium ion binding"/>
    <property type="evidence" value="ECO:0007669"/>
    <property type="project" value="InterPro"/>
</dbReference>
<evidence type="ECO:0000256" key="3">
    <source>
        <dbReference type="ARBA" id="ARBA00022723"/>
    </source>
</evidence>
<dbReference type="AlphaFoldDB" id="A0A2A2MHY4"/>
<dbReference type="PIRSF" id="PIRSF001021">
    <property type="entry name" value="Alph-amls_thrmst"/>
    <property type="match status" value="1"/>
</dbReference>
<dbReference type="Gene3D" id="3.20.20.80">
    <property type="entry name" value="Glycosidases"/>
    <property type="match status" value="1"/>
</dbReference>
<keyword evidence="8" id="KW-0106">Calcium</keyword>
<dbReference type="Gene3D" id="2.40.30.140">
    <property type="match status" value="1"/>
</dbReference>
<accession>A0A2A2MHY4</accession>
<dbReference type="NCBIfam" id="NF006969">
    <property type="entry name" value="PRK09441.1-2"/>
    <property type="match status" value="1"/>
</dbReference>
<dbReference type="EMBL" id="NQMS01000001">
    <property type="protein sequence ID" value="PAV98538.1"/>
    <property type="molecule type" value="Genomic_DNA"/>
</dbReference>
<keyword evidence="11" id="KW-1185">Reference proteome</keyword>
<sequence>MMKKTTLFQFFHWYYPDGGKLWPEVAEKAEYLAQLGMSHVWLPPASKGASGGYSVGYDSYDLFDLGEFDQKGSVPTKYGDRGGLEHAAQSLQSHGLQVLFDVVLNHKLGADEKERVFVRRVEEHDRNDIDDHTFEALTYTRFTFPGRQGKYSEFVWDFRCFNGVDYIEDPDENGIFKIMNDFGDDGWNDDVDKENGNYDYLMGADVEFRNEAVTEELKFWGRWLLDSVPCDGFRLDAVKHIPSWFYSQWLDHLREHSGRELFTVAEYWSPEVGALENYLNETEHKVMLFDSVLHKKFHHASKSGNAYDLSTIFADTLVAIAPENTVTLVANHDTQPLQSLEAPVEPWFKPLAYALILLREQGVPCVFYPDLFGATYTDKGDDEQDHEIIMPIISELEKLLEARQRFANGAQHDYFDDPQCIAFVRDGTGEAPGCVVVLTNGDVAAKHVQLTEGLAGRRFYDFLGNHEDIVTAGDDATADFPVSAGSVSVWVLEQ</sequence>
<name>A0A2A2MHY4_9GAMM</name>
<comment type="caution">
    <text evidence="10">The sequence shown here is derived from an EMBL/GenBank/DDBJ whole genome shotgun (WGS) entry which is preliminary data.</text>
</comment>
<dbReference type="SUPFAM" id="SSF51445">
    <property type="entry name" value="(Trans)glycosidases"/>
    <property type="match status" value="1"/>
</dbReference>
<evidence type="ECO:0000256" key="5">
    <source>
        <dbReference type="ARBA" id="ARBA00023277"/>
    </source>
</evidence>
<dbReference type="SUPFAM" id="SSF51011">
    <property type="entry name" value="Glycosyl hydrolase domain"/>
    <property type="match status" value="1"/>
</dbReference>
<dbReference type="NCBIfam" id="NF006968">
    <property type="entry name" value="PRK09441.1-1"/>
    <property type="match status" value="1"/>
</dbReference>
<dbReference type="OrthoDB" id="9805159at2"/>
<feature type="active site" description="Proton donor" evidence="7">
    <location>
        <position position="266"/>
    </location>
</feature>
<dbReference type="InterPro" id="IPR017853">
    <property type="entry name" value="GH"/>
</dbReference>
<dbReference type="PANTHER" id="PTHR43447">
    <property type="entry name" value="ALPHA-AMYLASE"/>
    <property type="match status" value="1"/>
</dbReference>